<dbReference type="GO" id="GO:0005524">
    <property type="term" value="F:ATP binding"/>
    <property type="evidence" value="ECO:0007669"/>
    <property type="project" value="UniProtKB-KW"/>
</dbReference>
<dbReference type="InterPro" id="IPR050168">
    <property type="entry name" value="AAA_ATPase_domain"/>
</dbReference>
<evidence type="ECO:0000313" key="8">
    <source>
        <dbReference type="EMBL" id="SEW30552.1"/>
    </source>
</evidence>
<dbReference type="Gene3D" id="1.10.8.60">
    <property type="match status" value="2"/>
</dbReference>
<feature type="region of interest" description="Disordered" evidence="5">
    <location>
        <begin position="712"/>
        <end position="747"/>
    </location>
</feature>
<dbReference type="Gene3D" id="3.40.50.300">
    <property type="entry name" value="P-loop containing nucleotide triphosphate hydrolases"/>
    <property type="match status" value="2"/>
</dbReference>
<feature type="domain" description="AAA+ ATPase" evidence="6">
    <location>
        <begin position="500"/>
        <end position="637"/>
    </location>
</feature>
<dbReference type="InterPro" id="IPR009010">
    <property type="entry name" value="Asp_de-COase-like_dom_sf"/>
</dbReference>
<dbReference type="InterPro" id="IPR003959">
    <property type="entry name" value="ATPase_AAA_core"/>
</dbReference>
<dbReference type="GO" id="GO:0016887">
    <property type="term" value="F:ATP hydrolysis activity"/>
    <property type="evidence" value="ECO:0007669"/>
    <property type="project" value="InterPro"/>
</dbReference>
<dbReference type="SUPFAM" id="SSF54585">
    <property type="entry name" value="Cdc48 domain 2-like"/>
    <property type="match status" value="1"/>
</dbReference>
<dbReference type="PROSITE" id="PS00674">
    <property type="entry name" value="AAA"/>
    <property type="match status" value="2"/>
</dbReference>
<accession>A0A1I0QT77</accession>
<gene>
    <name evidence="8" type="ORF">SAMN05216285_3868</name>
</gene>
<reference evidence="9" key="1">
    <citation type="submission" date="2016-10" db="EMBL/GenBank/DDBJ databases">
        <authorList>
            <person name="Varghese N."/>
        </authorList>
    </citation>
    <scope>NUCLEOTIDE SEQUENCE [LARGE SCALE GENOMIC DNA]</scope>
    <source>
        <strain evidence="9">CGMCC 1.12284</strain>
    </source>
</reference>
<dbReference type="InterPro" id="IPR027417">
    <property type="entry name" value="P-loop_NTPase"/>
</dbReference>
<feature type="domain" description="AAA+ ATPase" evidence="6">
    <location>
        <begin position="226"/>
        <end position="362"/>
    </location>
</feature>
<dbReference type="SUPFAM" id="SSF50692">
    <property type="entry name" value="ADC-like"/>
    <property type="match status" value="1"/>
</dbReference>
<dbReference type="FunFam" id="3.40.50.300:FF:000018">
    <property type="entry name" value="Cell division control 48"/>
    <property type="match status" value="1"/>
</dbReference>
<dbReference type="Gene3D" id="2.40.40.20">
    <property type="match status" value="1"/>
</dbReference>
<dbReference type="SMART" id="SM01073">
    <property type="entry name" value="CDC48_N"/>
    <property type="match status" value="1"/>
</dbReference>
<dbReference type="InterPro" id="IPR003338">
    <property type="entry name" value="CDC4_N-term_subdom"/>
</dbReference>
<keyword evidence="3" id="KW-0547">Nucleotide-binding</keyword>
<dbReference type="FunFam" id="3.40.50.300:FF:000012">
    <property type="entry name" value="Transitional endoplasmic reticulum ATPase"/>
    <property type="match status" value="1"/>
</dbReference>
<dbReference type="Pfam" id="PF00004">
    <property type="entry name" value="AAA"/>
    <property type="match status" value="2"/>
</dbReference>
<sequence>MKLTVKPLVANRPGEPTAVVERDAMADLGLESGDYVVLKGPADESAVAEVTARPSEEADERTIRLAPELAETLGVTAGETVSVEPADVGSAERVEIALPDDVDPDQALALSQRDALVGRVLSSGQTTTVSVAAEPGSSAPSRRVPIEIVDVEPSAYVCVEEWTSIVVAPEPASPSTVDDPERTASANTGVTYDEIGGLDDELERVREVIELPMRHPDLFDRLGVDPPTGVLLYGPPGTGKTLLARAMANEVGAHFQTLSGPEIVSKYYGESEERLRQVFEEAAANAPAIVFVDEIDAIAPKREDVGGDVERRIVAQLLSLLDGADDRGQVVVVGTTNRVDAVDPALRRPGRFDREIEVGVPDADERADILQIHARGVPLSDDVDLERYAESTHGFVGADLENLVRESAMCALRRVRSSSPGDADTELSIDRPEAVEIVDADVETALHGIEPSAMREVVVEGPDVGWADVGGLSEAKRTLREAVQWPLEYPDAFERVSLRPTTGILLSGPPGTGKTLLTRAVATEAQSNFISIKGPELVDKYVGESEKAVREIFGKARENAPAVLVFDEIDAIAGARGGSGESDVGERVVSQLLTELDGLEEFEDVVVIGTTNRPDRLDDALLRTGRFEREVSVGAPDQAARRDIFEIHLRDRPLASDVELDALAARTDGFVGADIDGLCRRAATAAVREYVEGETDGRDRRTDVRELELTNEHFERALEAADGTSPGESARRGEPIDPFDGGERGRE</sequence>
<evidence type="ECO:0000259" key="6">
    <source>
        <dbReference type="SMART" id="SM00382"/>
    </source>
</evidence>
<keyword evidence="9" id="KW-1185">Reference proteome</keyword>
<protein>
    <submittedName>
        <fullName evidence="8">Transitional endoplasmic reticulum ATPase</fullName>
    </submittedName>
</protein>
<dbReference type="Pfam" id="PF17862">
    <property type="entry name" value="AAA_lid_3"/>
    <property type="match status" value="2"/>
</dbReference>
<dbReference type="GO" id="GO:0005737">
    <property type="term" value="C:cytoplasm"/>
    <property type="evidence" value="ECO:0007669"/>
    <property type="project" value="UniProtKB-ARBA"/>
</dbReference>
<evidence type="ECO:0000259" key="7">
    <source>
        <dbReference type="SMART" id="SM01073"/>
    </source>
</evidence>
<comment type="similarity">
    <text evidence="1">Belongs to the AAA ATPase family. CDC48 subfamily.</text>
</comment>
<dbReference type="NCBIfam" id="TIGR01243">
    <property type="entry name" value="CDC48"/>
    <property type="match status" value="1"/>
</dbReference>
<dbReference type="STRING" id="1202768.SAMN05216285_3868"/>
<keyword evidence="2" id="KW-0677">Repeat</keyword>
<keyword evidence="4" id="KW-0067">ATP-binding</keyword>
<evidence type="ECO:0000313" key="9">
    <source>
        <dbReference type="Proteomes" id="UP000183275"/>
    </source>
</evidence>
<dbReference type="InterPro" id="IPR003960">
    <property type="entry name" value="ATPase_AAA_CS"/>
</dbReference>
<feature type="domain" description="CDC48 N-terminal subdomain" evidence="7">
    <location>
        <begin position="2"/>
        <end position="88"/>
    </location>
</feature>
<dbReference type="FunFam" id="1.10.8.60:FF:000178">
    <property type="entry name" value="CDC48/VCP homolog, AAA superfamily"/>
    <property type="match status" value="1"/>
</dbReference>
<dbReference type="AlphaFoldDB" id="A0A1I0QT77"/>
<dbReference type="InterPro" id="IPR029067">
    <property type="entry name" value="CDC48_domain_2-like_sf"/>
</dbReference>
<dbReference type="EMBL" id="FOIS01000005">
    <property type="protein sequence ID" value="SEW30552.1"/>
    <property type="molecule type" value="Genomic_DNA"/>
</dbReference>
<feature type="region of interest" description="Disordered" evidence="5">
    <location>
        <begin position="170"/>
        <end position="189"/>
    </location>
</feature>
<dbReference type="InterPro" id="IPR041569">
    <property type="entry name" value="AAA_lid_3"/>
</dbReference>
<dbReference type="PANTHER" id="PTHR23077">
    <property type="entry name" value="AAA-FAMILY ATPASE"/>
    <property type="match status" value="1"/>
</dbReference>
<evidence type="ECO:0000256" key="3">
    <source>
        <dbReference type="ARBA" id="ARBA00022741"/>
    </source>
</evidence>
<dbReference type="PANTHER" id="PTHR23077:SF171">
    <property type="entry name" value="NUCLEAR VALOSIN-CONTAINING PROTEIN-LIKE"/>
    <property type="match status" value="1"/>
</dbReference>
<evidence type="ECO:0000256" key="1">
    <source>
        <dbReference type="ARBA" id="ARBA00009833"/>
    </source>
</evidence>
<evidence type="ECO:0000256" key="5">
    <source>
        <dbReference type="SAM" id="MobiDB-lite"/>
    </source>
</evidence>
<dbReference type="eggNOG" id="arCOG01308">
    <property type="taxonomic scope" value="Archaea"/>
</dbReference>
<evidence type="ECO:0000256" key="2">
    <source>
        <dbReference type="ARBA" id="ARBA00022737"/>
    </source>
</evidence>
<dbReference type="SMART" id="SM00382">
    <property type="entry name" value="AAA"/>
    <property type="match status" value="2"/>
</dbReference>
<organism evidence="8 9">
    <name type="scientific">Natrinema salifodinae</name>
    <dbReference type="NCBI Taxonomy" id="1202768"/>
    <lineage>
        <taxon>Archaea</taxon>
        <taxon>Methanobacteriati</taxon>
        <taxon>Methanobacteriota</taxon>
        <taxon>Stenosarchaea group</taxon>
        <taxon>Halobacteria</taxon>
        <taxon>Halobacteriales</taxon>
        <taxon>Natrialbaceae</taxon>
        <taxon>Natrinema</taxon>
    </lineage>
</organism>
<name>A0A1I0QT77_9EURY</name>
<proteinExistence type="inferred from homology"/>
<dbReference type="RefSeq" id="WP_049989170.1">
    <property type="nucleotide sequence ID" value="NZ_FOIS01000005.1"/>
</dbReference>
<dbReference type="InterPro" id="IPR003593">
    <property type="entry name" value="AAA+_ATPase"/>
</dbReference>
<dbReference type="InterPro" id="IPR005938">
    <property type="entry name" value="AAA_ATPase_CDC48"/>
</dbReference>
<dbReference type="OrthoDB" id="203590at2157"/>
<dbReference type="Proteomes" id="UP000183275">
    <property type="component" value="Unassembled WGS sequence"/>
</dbReference>
<dbReference type="SUPFAM" id="SSF52540">
    <property type="entry name" value="P-loop containing nucleoside triphosphate hydrolases"/>
    <property type="match status" value="2"/>
</dbReference>
<evidence type="ECO:0000256" key="4">
    <source>
        <dbReference type="ARBA" id="ARBA00022840"/>
    </source>
</evidence>
<feature type="compositionally biased region" description="Basic and acidic residues" evidence="5">
    <location>
        <begin position="729"/>
        <end position="747"/>
    </location>
</feature>